<reference evidence="2" key="1">
    <citation type="submission" date="2021-05" db="EMBL/GenBank/DDBJ databases">
        <authorList>
            <person name="Alioto T."/>
            <person name="Alioto T."/>
            <person name="Gomez Garrido J."/>
        </authorList>
    </citation>
    <scope>NUCLEOTIDE SEQUENCE</scope>
</reference>
<name>A0A8D8GQN2_CULPI</name>
<sequence>MSSIRNNALQQVREDDFVEYFLFPGASLGTVAADEDEALENCDPESAAAKSLGALLVEVNKLAKEFCQRYIWHRDGFKVVARKGGDRQRRLLIEASGQDGDGGLEADAPLPSHLYGISHYGDNIQDEWFIVALLFHLTRRIPGLVARAVDSDGEFLLIEAAEHLPRWAANPERAEGRVFIYEGELYLIGGEGEEEEEELSFERVFRELKGDGRTRYVGSKAIQGCIEARIGEFPDRIEDSHHRTTLYVPVGVAAVLKENPQLVSAAVLAFCNRDSIDLKACRAMRYFPPESCVYVSVVFTKCLYAMLLHNSYLPDRRTGWSLPLATDPNYKAHVLGVKLACGFEILASQAKTSQSLDTDKGWKSYFESLSSKGYFQENIEGSQEYTRLLGIAKEYYQENKDSMRFTPKIGEEIVSILKRNDYDPEELRKEGLDLPSPDDDSWINISPEELDQMLTKRYGVRTLLSLNGNAPSPESFTAMMSEFLDRKSEFDGVDQDAAAAAAAELVESFKPTKPKRTKSKSKADHVSNHNHVQPPPLHAPIDFDPDAFGSTVKNLLDLVIPEDRWDSSDNSDMSDYGEEEYARNIEDMSPTRTGKAVQNELQSYMDQMDRELAKTTIGKSFETDISGDAAEEADRKESNDDFDDIETFKPVNIDVNTLKNMMESYQAQIGGPGPAANLLGSMGVQLSRASGSPKSKPGSTKQTDV</sequence>
<evidence type="ECO:0000313" key="2">
    <source>
        <dbReference type="EMBL" id="CAG6515923.1"/>
    </source>
</evidence>
<dbReference type="AlphaFoldDB" id="A0A8D8GQN2"/>
<dbReference type="EMBL" id="HBUE01172625">
    <property type="protein sequence ID" value="CAG6515923.1"/>
    <property type="molecule type" value="Transcribed_RNA"/>
</dbReference>
<feature type="region of interest" description="Disordered" evidence="1">
    <location>
        <begin position="617"/>
        <end position="647"/>
    </location>
</feature>
<accession>A0A8D8GQN2</accession>
<organism evidence="2">
    <name type="scientific">Culex pipiens</name>
    <name type="common">House mosquito</name>
    <dbReference type="NCBI Taxonomy" id="7175"/>
    <lineage>
        <taxon>Eukaryota</taxon>
        <taxon>Metazoa</taxon>
        <taxon>Ecdysozoa</taxon>
        <taxon>Arthropoda</taxon>
        <taxon>Hexapoda</taxon>
        <taxon>Insecta</taxon>
        <taxon>Pterygota</taxon>
        <taxon>Neoptera</taxon>
        <taxon>Endopterygota</taxon>
        <taxon>Diptera</taxon>
        <taxon>Nematocera</taxon>
        <taxon>Culicoidea</taxon>
        <taxon>Culicidae</taxon>
        <taxon>Culicinae</taxon>
        <taxon>Culicini</taxon>
        <taxon>Culex</taxon>
        <taxon>Culex</taxon>
    </lineage>
</organism>
<feature type="compositionally biased region" description="Low complexity" evidence="1">
    <location>
        <begin position="690"/>
        <end position="699"/>
    </location>
</feature>
<dbReference type="PANTHER" id="PTHR13060:SF0">
    <property type="entry name" value="PROTEIN ECDYSONELESS HOMOLOG"/>
    <property type="match status" value="1"/>
</dbReference>
<dbReference type="PANTHER" id="PTHR13060">
    <property type="entry name" value="SGT1 PROTEIN HSGT1 SUPPRESSOR OF GCR2"/>
    <property type="match status" value="1"/>
</dbReference>
<dbReference type="InterPro" id="IPR010770">
    <property type="entry name" value="Ecd"/>
</dbReference>
<dbReference type="Pfam" id="PF07093">
    <property type="entry name" value="SGT1"/>
    <property type="match status" value="1"/>
</dbReference>
<dbReference type="EMBL" id="HBUE01278082">
    <property type="protein sequence ID" value="CAG6567423.1"/>
    <property type="molecule type" value="Transcribed_RNA"/>
</dbReference>
<dbReference type="GO" id="GO:0005634">
    <property type="term" value="C:nucleus"/>
    <property type="evidence" value="ECO:0007669"/>
    <property type="project" value="TreeGrafter"/>
</dbReference>
<feature type="region of interest" description="Disordered" evidence="1">
    <location>
        <begin position="670"/>
        <end position="705"/>
    </location>
</feature>
<proteinExistence type="predicted"/>
<protein>
    <submittedName>
        <fullName evidence="2">Protein ecdysoneless</fullName>
    </submittedName>
</protein>
<evidence type="ECO:0000256" key="1">
    <source>
        <dbReference type="SAM" id="MobiDB-lite"/>
    </source>
</evidence>
<feature type="region of interest" description="Disordered" evidence="1">
    <location>
        <begin position="512"/>
        <end position="536"/>
    </location>
</feature>